<evidence type="ECO:0000256" key="5">
    <source>
        <dbReference type="PIRNR" id="PIRNR005426"/>
    </source>
</evidence>
<keyword evidence="3 5" id="KW-0288">FMN</keyword>
<dbReference type="PANTHER" id="PTHR43425:SF2">
    <property type="entry name" value="OXYGEN-INSENSITIVE NADPH NITROREDUCTASE"/>
    <property type="match status" value="1"/>
</dbReference>
<dbReference type="AlphaFoldDB" id="A0A135L4V0"/>
<feature type="domain" description="Nitroreductase" evidence="6">
    <location>
        <begin position="9"/>
        <end position="163"/>
    </location>
</feature>
<dbReference type="NCBIfam" id="NF008033">
    <property type="entry name" value="PRK10765.1"/>
    <property type="match status" value="1"/>
</dbReference>
<evidence type="ECO:0000256" key="1">
    <source>
        <dbReference type="ARBA" id="ARBA00008366"/>
    </source>
</evidence>
<organism evidence="7 8">
    <name type="scientific">Tepidibacillus decaturensis</name>
    <dbReference type="NCBI Taxonomy" id="1413211"/>
    <lineage>
        <taxon>Bacteria</taxon>
        <taxon>Bacillati</taxon>
        <taxon>Bacillota</taxon>
        <taxon>Bacilli</taxon>
        <taxon>Bacillales</taxon>
        <taxon>Bacillaceae</taxon>
        <taxon>Tepidibacillus</taxon>
    </lineage>
</organism>
<name>A0A135L4V0_9BACI</name>
<gene>
    <name evidence="7" type="ORF">U473_08390</name>
</gene>
<dbReference type="Gene3D" id="3.40.109.10">
    <property type="entry name" value="NADH Oxidase"/>
    <property type="match status" value="1"/>
</dbReference>
<keyword evidence="5" id="KW-0521">NADP</keyword>
<reference evidence="7 8" key="1">
    <citation type="submission" date="2016-02" db="EMBL/GenBank/DDBJ databases">
        <title>Draft Genome for Tepidibacillus decaturensis nov. sp. Strain Z9, an Anaerobic, Moderately Thermophilic and Heterotrophic Bacterium from Deep Subsurface of the Illinois Basin, USA.</title>
        <authorList>
            <person name="Dong Y."/>
            <person name="Chang J.Y."/>
            <person name="Sanford R."/>
            <person name="Fouke B.W."/>
        </authorList>
    </citation>
    <scope>NUCLEOTIDE SEQUENCE [LARGE SCALE GENOMIC DNA]</scope>
    <source>
        <strain evidence="7 8">Z9</strain>
    </source>
</reference>
<protein>
    <recommendedName>
        <fullName evidence="6">Nitroreductase domain-containing protein</fullName>
    </recommendedName>
</protein>
<keyword evidence="4 5" id="KW-0560">Oxidoreductase</keyword>
<evidence type="ECO:0000256" key="4">
    <source>
        <dbReference type="ARBA" id="ARBA00023002"/>
    </source>
</evidence>
<proteinExistence type="inferred from homology"/>
<dbReference type="OrthoDB" id="9775805at2"/>
<dbReference type="SUPFAM" id="SSF55469">
    <property type="entry name" value="FMN-dependent nitroreductase-like"/>
    <property type="match status" value="1"/>
</dbReference>
<dbReference type="Pfam" id="PF00881">
    <property type="entry name" value="Nitroreductase"/>
    <property type="match status" value="1"/>
</dbReference>
<dbReference type="RefSeq" id="WP_068725243.1">
    <property type="nucleotide sequence ID" value="NZ_LSKU01000001.1"/>
</dbReference>
<dbReference type="PIRSF" id="PIRSF005426">
    <property type="entry name" value="Frp"/>
    <property type="match status" value="1"/>
</dbReference>
<evidence type="ECO:0000256" key="3">
    <source>
        <dbReference type="ARBA" id="ARBA00022643"/>
    </source>
</evidence>
<keyword evidence="2 5" id="KW-0285">Flavoprotein</keyword>
<comment type="similarity">
    <text evidence="1 5">Belongs to the flavin oxidoreductase frp family.</text>
</comment>
<dbReference type="CDD" id="cd02146">
    <property type="entry name" value="NfsA-like"/>
    <property type="match status" value="1"/>
</dbReference>
<evidence type="ECO:0000256" key="2">
    <source>
        <dbReference type="ARBA" id="ARBA00022630"/>
    </source>
</evidence>
<evidence type="ECO:0000259" key="6">
    <source>
        <dbReference type="Pfam" id="PF00881"/>
    </source>
</evidence>
<accession>A0A135L4V0</accession>
<dbReference type="InterPro" id="IPR000415">
    <property type="entry name" value="Nitroreductase-like"/>
</dbReference>
<dbReference type="InterPro" id="IPR029479">
    <property type="entry name" value="Nitroreductase"/>
</dbReference>
<evidence type="ECO:0000313" key="7">
    <source>
        <dbReference type="EMBL" id="KXG44022.1"/>
    </source>
</evidence>
<keyword evidence="8" id="KW-1185">Reference proteome</keyword>
<dbReference type="InterPro" id="IPR016446">
    <property type="entry name" value="Flavin_OxRdtase_Frp"/>
</dbReference>
<dbReference type="STRING" id="1413211.U473_08390"/>
<dbReference type="EMBL" id="LSKU01000001">
    <property type="protein sequence ID" value="KXG44022.1"/>
    <property type="molecule type" value="Genomic_DNA"/>
</dbReference>
<evidence type="ECO:0000313" key="8">
    <source>
        <dbReference type="Proteomes" id="UP000070352"/>
    </source>
</evidence>
<sequence length="245" mass="28142">MNQVIEIMKNHRSIRNYSDQEVEQKKVEAILSAAQLASTSNFIQAYSVVQVTDQEKRKQLAHFSGDQTYVEQAPVFLVFCADLFRLQLVVKKEKIEPNFSTLESLLLTTIDTALFAQNVMLAAESFGLGGVYIGAIRNQPQEVSAILELPELVVPLFGMCLGYPKEPVPEQKERLPLSVILHQNSYNKNQLDVIKQYDQKIEAYYVKRTDGKRNDNWSKMMARLFSKPLRNYLRRFIQGKGFNME</sequence>
<dbReference type="GO" id="GO:0016491">
    <property type="term" value="F:oxidoreductase activity"/>
    <property type="evidence" value="ECO:0007669"/>
    <property type="project" value="UniProtKB-UniRule"/>
</dbReference>
<comment type="caution">
    <text evidence="7">The sequence shown here is derived from an EMBL/GenBank/DDBJ whole genome shotgun (WGS) entry which is preliminary data.</text>
</comment>
<dbReference type="Proteomes" id="UP000070352">
    <property type="component" value="Unassembled WGS sequence"/>
</dbReference>
<dbReference type="PANTHER" id="PTHR43425">
    <property type="entry name" value="OXYGEN-INSENSITIVE NADPH NITROREDUCTASE"/>
    <property type="match status" value="1"/>
</dbReference>